<keyword evidence="4" id="KW-0812">Transmembrane</keyword>
<evidence type="ECO:0000313" key="6">
    <source>
        <dbReference type="EMBL" id="HIV28955.1"/>
    </source>
</evidence>
<feature type="transmembrane region" description="Helical" evidence="4">
    <location>
        <begin position="12"/>
        <end position="31"/>
    </location>
</feature>
<dbReference type="EMBL" id="DVOT01000245">
    <property type="protein sequence ID" value="HIV28955.1"/>
    <property type="molecule type" value="Genomic_DNA"/>
</dbReference>
<reference evidence="6" key="2">
    <citation type="journal article" date="2021" name="PeerJ">
        <title>Extensive microbial diversity within the chicken gut microbiome revealed by metagenomics and culture.</title>
        <authorList>
            <person name="Gilroy R."/>
            <person name="Ravi A."/>
            <person name="Getino M."/>
            <person name="Pursley I."/>
            <person name="Horton D.L."/>
            <person name="Alikhan N.F."/>
            <person name="Baker D."/>
            <person name="Gharbi K."/>
            <person name="Hall N."/>
            <person name="Watson M."/>
            <person name="Adriaenssens E.M."/>
            <person name="Foster-Nyarko E."/>
            <person name="Jarju S."/>
            <person name="Secka A."/>
            <person name="Antonio M."/>
            <person name="Oren A."/>
            <person name="Chaudhuri R.R."/>
            <person name="La Ragione R."/>
            <person name="Hildebrand F."/>
            <person name="Pallen M.J."/>
        </authorList>
    </citation>
    <scope>NUCLEOTIDE SEQUENCE</scope>
    <source>
        <strain evidence="6">CHK183-6373</strain>
    </source>
</reference>
<reference evidence="6" key="1">
    <citation type="submission" date="2020-10" db="EMBL/GenBank/DDBJ databases">
        <authorList>
            <person name="Gilroy R."/>
        </authorList>
    </citation>
    <scope>NUCLEOTIDE SEQUENCE</scope>
    <source>
        <strain evidence="6">CHK183-6373</strain>
    </source>
</reference>
<evidence type="ECO:0000256" key="3">
    <source>
        <dbReference type="ARBA" id="ARBA00023163"/>
    </source>
</evidence>
<evidence type="ECO:0000256" key="2">
    <source>
        <dbReference type="ARBA" id="ARBA00023125"/>
    </source>
</evidence>
<evidence type="ECO:0000313" key="7">
    <source>
        <dbReference type="Proteomes" id="UP000886884"/>
    </source>
</evidence>
<comment type="caution">
    <text evidence="6">The sequence shown here is derived from an EMBL/GenBank/DDBJ whole genome shotgun (WGS) entry which is preliminary data.</text>
</comment>
<evidence type="ECO:0000256" key="4">
    <source>
        <dbReference type="SAM" id="Phobius"/>
    </source>
</evidence>
<dbReference type="InterPro" id="IPR009057">
    <property type="entry name" value="Homeodomain-like_sf"/>
</dbReference>
<dbReference type="GO" id="GO:0003700">
    <property type="term" value="F:DNA-binding transcription factor activity"/>
    <property type="evidence" value="ECO:0007669"/>
    <property type="project" value="InterPro"/>
</dbReference>
<feature type="domain" description="HTH araC/xylS-type" evidence="5">
    <location>
        <begin position="640"/>
        <end position="739"/>
    </location>
</feature>
<name>A0A9D1PAM7_9FIRM</name>
<dbReference type="PANTHER" id="PTHR43280">
    <property type="entry name" value="ARAC-FAMILY TRANSCRIPTIONAL REGULATOR"/>
    <property type="match status" value="1"/>
</dbReference>
<sequence>MRFFSKSAVRNRFFLLYLIFALVLFAMYIPLHLHTYSIISENVRSRIQRNLERGIQAMESSIRAVSNTYNSTIQDARFRPLIYQDQAHVESPSDLRNLVDALTTPFTSDDLVGDVGILCGNSLILSRNRSFYSETYYSFYPDFLQCGEMTFSEWKEWLLSANRSGTWLPEATYTSMDYSSPYAAITYARIWPSTMGASQNVYYATLRIDKLMNMLADEAILSGGYLRITDVNGNVLLQQGAVEYGNASCEALRAVSSQTGISVELGIPKAYLHAQMAPLEKMLALYIIAFVAVAIAMVVIFSHRSAAPMQKILHSLQESHFPVPDEETRENAKKRGLFRQLEQDYGVVASSISYLDRQLSSHAEMVKEQKLQLRNQLFDKALLYGLYAAKDCGDFAQFFPDFPSAYRLALLKVDWRENSVDRMAQAHYAMLHAAQTEIPDIYYTHTLSSGSILLVLPEAETERRESLEQIRAQLQRACDLPITCILSQSFARANDLAEAYRQLQYFDFIPSTASVITPADLSEAQMEHTVLPLSLSQLLEMYNALSTGDEALARIILSEAAETILSHPDRILLGRHTHSMIGHMLAQIKLEYPAELFRVVVPALDTSNLEHLYRVELPECFHQICQTLLDSRTPDNDLPAAVLRFIHENLFSVDMCTTFVADHFGISKPNLQKILKNATGVTFSVFVSTQRMDRAYQLMQEPGVSVQKVAELCGFSSPNSFYKAFRRKYGVAPSAIVPGVPAVQEGAPEADEDETES</sequence>
<evidence type="ECO:0000256" key="1">
    <source>
        <dbReference type="ARBA" id="ARBA00023015"/>
    </source>
</evidence>
<dbReference type="SUPFAM" id="SSF46689">
    <property type="entry name" value="Homeodomain-like"/>
    <property type="match status" value="1"/>
</dbReference>
<dbReference type="SMART" id="SM00342">
    <property type="entry name" value="HTH_ARAC"/>
    <property type="match status" value="1"/>
</dbReference>
<proteinExistence type="predicted"/>
<dbReference type="Gene3D" id="1.10.10.60">
    <property type="entry name" value="Homeodomain-like"/>
    <property type="match status" value="2"/>
</dbReference>
<feature type="transmembrane region" description="Helical" evidence="4">
    <location>
        <begin position="283"/>
        <end position="301"/>
    </location>
</feature>
<dbReference type="PANTHER" id="PTHR43280:SF31">
    <property type="entry name" value="TRANSCRIPTIONAL REGULATORY PROTEIN"/>
    <property type="match status" value="1"/>
</dbReference>
<keyword evidence="4" id="KW-0472">Membrane</keyword>
<gene>
    <name evidence="6" type="ORF">IAA64_13415</name>
</gene>
<evidence type="ECO:0000259" key="5">
    <source>
        <dbReference type="PROSITE" id="PS01124"/>
    </source>
</evidence>
<dbReference type="GO" id="GO:0043565">
    <property type="term" value="F:sequence-specific DNA binding"/>
    <property type="evidence" value="ECO:0007669"/>
    <property type="project" value="InterPro"/>
</dbReference>
<dbReference type="AlphaFoldDB" id="A0A9D1PAM7"/>
<keyword evidence="2" id="KW-0238">DNA-binding</keyword>
<dbReference type="PROSITE" id="PS01124">
    <property type="entry name" value="HTH_ARAC_FAMILY_2"/>
    <property type="match status" value="1"/>
</dbReference>
<keyword evidence="4" id="KW-1133">Transmembrane helix</keyword>
<keyword evidence="3" id="KW-0804">Transcription</keyword>
<dbReference type="Pfam" id="PF12833">
    <property type="entry name" value="HTH_18"/>
    <property type="match status" value="1"/>
</dbReference>
<dbReference type="Proteomes" id="UP000886884">
    <property type="component" value="Unassembled WGS sequence"/>
</dbReference>
<dbReference type="InterPro" id="IPR018060">
    <property type="entry name" value="HTH_AraC"/>
</dbReference>
<protein>
    <submittedName>
        <fullName evidence="6">Helix-turn-helix transcriptional regulator</fullName>
    </submittedName>
</protein>
<organism evidence="6 7">
    <name type="scientific">Candidatus Ornithocaccomicrobium faecavium</name>
    <dbReference type="NCBI Taxonomy" id="2840890"/>
    <lineage>
        <taxon>Bacteria</taxon>
        <taxon>Bacillati</taxon>
        <taxon>Bacillota</taxon>
        <taxon>Clostridia</taxon>
        <taxon>Candidatus Ornithocaccomicrobium</taxon>
    </lineage>
</organism>
<keyword evidence="1" id="KW-0805">Transcription regulation</keyword>
<accession>A0A9D1PAM7</accession>